<feature type="domain" description="Trimeric autotransporter adhesin YadA-like stalk" evidence="14">
    <location>
        <begin position="331"/>
        <end position="367"/>
    </location>
</feature>
<dbReference type="Gene3D" id="2.150.10.10">
    <property type="entry name" value="Serralysin-like metalloprotease, C-terminal"/>
    <property type="match status" value="2"/>
</dbReference>
<keyword evidence="16" id="KW-1185">Reference proteome</keyword>
<evidence type="ECO:0000256" key="3">
    <source>
        <dbReference type="ARBA" id="ARBA00005848"/>
    </source>
</evidence>
<feature type="domain" description="Trimeric autotransporter adhesin YadA-like head" evidence="13">
    <location>
        <begin position="409"/>
        <end position="432"/>
    </location>
</feature>
<evidence type="ECO:0000259" key="13">
    <source>
        <dbReference type="Pfam" id="PF05658"/>
    </source>
</evidence>
<accession>A0A4P8J3K4</accession>
<dbReference type="GO" id="GO:0015031">
    <property type="term" value="P:protein transport"/>
    <property type="evidence" value="ECO:0007669"/>
    <property type="project" value="UniProtKB-KW"/>
</dbReference>
<comment type="similarity">
    <text evidence="3">Belongs to the autotransporter-2 (AT-2) (TC 1.B.40) family.</text>
</comment>
<feature type="domain" description="Trimeric autotransporter adhesin YadA-like head" evidence="13">
    <location>
        <begin position="381"/>
        <end position="407"/>
    </location>
</feature>
<dbReference type="Pfam" id="PF03895">
    <property type="entry name" value="YadA_anchor"/>
    <property type="match status" value="1"/>
</dbReference>
<keyword evidence="4" id="KW-0813">Transport</keyword>
<dbReference type="SUPFAM" id="SSF54523">
    <property type="entry name" value="Pili subunits"/>
    <property type="match status" value="1"/>
</dbReference>
<dbReference type="CDD" id="cd12820">
    <property type="entry name" value="LbR_YadA-like"/>
    <property type="match status" value="1"/>
</dbReference>
<keyword evidence="5" id="KW-1134">Transmembrane beta strand</keyword>
<sequence>MATRIVDDLARPHGTKKICAAVLLALGAVTTAHASTFCLPGNGSSGSYDTFLTGADILVNPYSGIGNATGNIASNANGTPNGTGDANAGAYSSAGWVNQLSPGQVSPGWTTLAAEGSTSVISLPQTISGSGQNNTCQNGGANASNTLATEGYVQSAIASIPQATGASNAVQYDTDSSGNKLNSVTLQGGASGTVTVTNVSPGNLSASSTDAVNGSQLYSTNQNVSAAQTTANNAVTSTNGLASALGGGASVSSNGAVTAPTYSVQGGTYYDVGSALGALNGAVTNNTSNINNLLNGTAGLVQTNGQTITVGASDPSTDVNIAGANGARVLSGVANGVAPTDAANIGQLDAATANTLNQANAYTDQATKYFKANSTGAGSVASGTDTVAIGPSAVASGSSAIAMGNGAQAQGTESISIGTGNVVTGNNSGAIGDPNTVSGSGSYAVGNNNTIANNNTFVVGNNVTTTQDNSVVVGNGSADHAAVAVSGMTLNGTTYGFAGVASTANGVVSVGASGAERQVINVAAGQLSASSTDAVNGSQLYATNKAVNALGGVVGNLGTSTASALGGGATYNSGTGTISAPSYTIQGSTYNNVGAALSGLDGSVTNLVQGHSGLVQTNGQTITVGANDTSTLIDVSGVNGDRTITGVAPGTAPNDAATVGQVGQGVQAANAYTNQQIGIVSRQLNALGAAAMAATSLIPNARAEGVFQVSAAAGTYGGQTALALGANWWPSDRLLVNAHVTRSTGSGGSVGASVGATFGF</sequence>
<dbReference type="RefSeq" id="WP_137337872.1">
    <property type="nucleotide sequence ID" value="NZ_CP040079.1"/>
</dbReference>
<feature type="domain" description="Trimeric autotransporter adhesin YadA-like C-terminal membrane anchor" evidence="12">
    <location>
        <begin position="699"/>
        <end position="760"/>
    </location>
</feature>
<feature type="signal peptide" evidence="11">
    <location>
        <begin position="1"/>
        <end position="34"/>
    </location>
</feature>
<keyword evidence="7 11" id="KW-0732">Signal</keyword>
<dbReference type="AlphaFoldDB" id="A0A4P8J3K4"/>
<evidence type="ECO:0000256" key="9">
    <source>
        <dbReference type="ARBA" id="ARBA00023136"/>
    </source>
</evidence>
<keyword evidence="10" id="KW-0998">Cell outer membrane</keyword>
<evidence type="ECO:0000256" key="6">
    <source>
        <dbReference type="ARBA" id="ARBA00022692"/>
    </source>
</evidence>
<keyword evidence="9" id="KW-0472">Membrane</keyword>
<feature type="domain" description="Trimeric autotransporter adhesin YadA-like stalk" evidence="14">
    <location>
        <begin position="644"/>
        <end position="680"/>
    </location>
</feature>
<evidence type="ECO:0000256" key="8">
    <source>
        <dbReference type="ARBA" id="ARBA00022927"/>
    </source>
</evidence>
<gene>
    <name evidence="15" type="ORF">FAZ95_38975</name>
</gene>
<proteinExistence type="inferred from homology"/>
<dbReference type="KEGG" id="tvl:FAZ95_38975"/>
<evidence type="ECO:0000313" key="16">
    <source>
        <dbReference type="Proteomes" id="UP000298656"/>
    </source>
</evidence>
<feature type="domain" description="Trimeric autotransporter adhesin YadA-like stalk" evidence="14">
    <location>
        <begin position="518"/>
        <end position="560"/>
    </location>
</feature>
<evidence type="ECO:0000259" key="12">
    <source>
        <dbReference type="Pfam" id="PF03895"/>
    </source>
</evidence>
<feature type="domain" description="Trimeric autotransporter adhesin YadA-like stalk" evidence="14">
    <location>
        <begin position="196"/>
        <end position="239"/>
    </location>
</feature>
<dbReference type="InterPro" id="IPR008640">
    <property type="entry name" value="Adhesin_Head_dom"/>
</dbReference>
<protein>
    <recommendedName>
        <fullName evidence="17">Hemagglutinin</fullName>
    </recommendedName>
</protein>
<dbReference type="Gene3D" id="3.30.1300.30">
    <property type="entry name" value="GSPII I/J protein-like"/>
    <property type="match status" value="1"/>
</dbReference>
<evidence type="ECO:0000259" key="14">
    <source>
        <dbReference type="Pfam" id="PF05662"/>
    </source>
</evidence>
<dbReference type="Gene3D" id="1.20.5.170">
    <property type="match status" value="1"/>
</dbReference>
<comment type="subcellular location">
    <subcellularLocation>
        <location evidence="2">Cell outer membrane</location>
    </subcellularLocation>
    <subcellularLocation>
        <location evidence="1">Cell surface</location>
    </subcellularLocation>
</comment>
<name>A0A4P8J3K4_9BURK</name>
<dbReference type="InterPro" id="IPR005594">
    <property type="entry name" value="YadA_C"/>
</dbReference>
<dbReference type="GO" id="GO:0009986">
    <property type="term" value="C:cell surface"/>
    <property type="evidence" value="ECO:0007669"/>
    <property type="project" value="UniProtKB-SubCell"/>
</dbReference>
<dbReference type="InterPro" id="IPR045584">
    <property type="entry name" value="Pilin-like"/>
</dbReference>
<evidence type="ECO:0008006" key="17">
    <source>
        <dbReference type="Google" id="ProtNLM"/>
    </source>
</evidence>
<evidence type="ECO:0000256" key="11">
    <source>
        <dbReference type="SAM" id="SignalP"/>
    </source>
</evidence>
<dbReference type="GO" id="GO:0009279">
    <property type="term" value="C:cell outer membrane"/>
    <property type="evidence" value="ECO:0007669"/>
    <property type="project" value="UniProtKB-SubCell"/>
</dbReference>
<evidence type="ECO:0000256" key="5">
    <source>
        <dbReference type="ARBA" id="ARBA00022452"/>
    </source>
</evidence>
<dbReference type="EMBL" id="CP040079">
    <property type="protein sequence ID" value="QCP55115.1"/>
    <property type="molecule type" value="Genomic_DNA"/>
</dbReference>
<dbReference type="Proteomes" id="UP000298656">
    <property type="component" value="Chromosome 3"/>
</dbReference>
<reference evidence="15 16" key="1">
    <citation type="submission" date="2019-05" db="EMBL/GenBank/DDBJ databases">
        <title>Burkholderia sp. DHOD12, isolated from subtropical forest soil.</title>
        <authorList>
            <person name="Gao Z.-H."/>
            <person name="Qiu L.-H."/>
        </authorList>
    </citation>
    <scope>NUCLEOTIDE SEQUENCE [LARGE SCALE GENOMIC DNA]</scope>
    <source>
        <strain evidence="15 16">DHOD12</strain>
    </source>
</reference>
<evidence type="ECO:0000256" key="7">
    <source>
        <dbReference type="ARBA" id="ARBA00022729"/>
    </source>
</evidence>
<evidence type="ECO:0000313" key="15">
    <source>
        <dbReference type="EMBL" id="QCP55115.1"/>
    </source>
</evidence>
<dbReference type="InterPro" id="IPR008635">
    <property type="entry name" value="Coiled_stalk_dom"/>
</dbReference>
<keyword evidence="8" id="KW-0653">Protein transport</keyword>
<evidence type="ECO:0000256" key="10">
    <source>
        <dbReference type="ARBA" id="ARBA00023237"/>
    </source>
</evidence>
<dbReference type="SUPFAM" id="SSF101967">
    <property type="entry name" value="Adhesin YadA, collagen-binding domain"/>
    <property type="match status" value="1"/>
</dbReference>
<feature type="chain" id="PRO_5020948391" description="Hemagglutinin" evidence="11">
    <location>
        <begin position="35"/>
        <end position="760"/>
    </location>
</feature>
<dbReference type="InterPro" id="IPR011049">
    <property type="entry name" value="Serralysin-like_metalloprot_C"/>
</dbReference>
<dbReference type="Pfam" id="PF05662">
    <property type="entry name" value="YadA_stalk"/>
    <property type="match status" value="4"/>
</dbReference>
<evidence type="ECO:0000256" key="4">
    <source>
        <dbReference type="ARBA" id="ARBA00022448"/>
    </source>
</evidence>
<dbReference type="OrthoDB" id="1632057at2"/>
<dbReference type="Pfam" id="PF05658">
    <property type="entry name" value="YadA_head"/>
    <property type="match status" value="2"/>
</dbReference>
<evidence type="ECO:0000256" key="2">
    <source>
        <dbReference type="ARBA" id="ARBA00004442"/>
    </source>
</evidence>
<keyword evidence="6" id="KW-0812">Transmembrane</keyword>
<dbReference type="Gene3D" id="6.10.250.2030">
    <property type="match status" value="2"/>
</dbReference>
<organism evidence="15 16">
    <name type="scientific">Trinickia violacea</name>
    <dbReference type="NCBI Taxonomy" id="2571746"/>
    <lineage>
        <taxon>Bacteria</taxon>
        <taxon>Pseudomonadati</taxon>
        <taxon>Pseudomonadota</taxon>
        <taxon>Betaproteobacteria</taxon>
        <taxon>Burkholderiales</taxon>
        <taxon>Burkholderiaceae</taxon>
        <taxon>Trinickia</taxon>
    </lineage>
</organism>
<evidence type="ECO:0000256" key="1">
    <source>
        <dbReference type="ARBA" id="ARBA00004241"/>
    </source>
</evidence>